<dbReference type="Proteomes" id="UP001234216">
    <property type="component" value="Unassembled WGS sequence"/>
</dbReference>
<dbReference type="AlphaFoldDB" id="A0AAW8F9U0"/>
<dbReference type="EMBL" id="JAUSZV010000005">
    <property type="protein sequence ID" value="MDQ0906564.1"/>
    <property type="molecule type" value="Genomic_DNA"/>
</dbReference>
<proteinExistence type="predicted"/>
<sequence length="32" mass="3761">MSARLQLQTAREAQFRHDAMAVQRIVRTTLFD</sequence>
<accession>A0AAW8F9U0</accession>
<organism evidence="1 2">
    <name type="scientific">Streptomyces canus</name>
    <dbReference type="NCBI Taxonomy" id="58343"/>
    <lineage>
        <taxon>Bacteria</taxon>
        <taxon>Bacillati</taxon>
        <taxon>Actinomycetota</taxon>
        <taxon>Actinomycetes</taxon>
        <taxon>Kitasatosporales</taxon>
        <taxon>Streptomycetaceae</taxon>
        <taxon>Streptomyces</taxon>
        <taxon>Streptomyces aurantiacus group</taxon>
    </lineage>
</organism>
<gene>
    <name evidence="1" type="ORF">QFZ22_002549</name>
</gene>
<evidence type="ECO:0008006" key="3">
    <source>
        <dbReference type="Google" id="ProtNLM"/>
    </source>
</evidence>
<comment type="caution">
    <text evidence="1">The sequence shown here is derived from an EMBL/GenBank/DDBJ whole genome shotgun (WGS) entry which is preliminary data.</text>
</comment>
<evidence type="ECO:0000313" key="1">
    <source>
        <dbReference type="EMBL" id="MDQ0906564.1"/>
    </source>
</evidence>
<protein>
    <recommendedName>
        <fullName evidence="3">Transposase</fullName>
    </recommendedName>
</protein>
<evidence type="ECO:0000313" key="2">
    <source>
        <dbReference type="Proteomes" id="UP001234216"/>
    </source>
</evidence>
<reference evidence="1" key="1">
    <citation type="submission" date="2023-07" db="EMBL/GenBank/DDBJ databases">
        <title>Comparative genomics of wheat-associated soil bacteria to identify genetic determinants of phenazine resistance.</title>
        <authorList>
            <person name="Mouncey N."/>
        </authorList>
    </citation>
    <scope>NUCLEOTIDE SEQUENCE</scope>
    <source>
        <strain evidence="1">V4I22</strain>
    </source>
</reference>
<name>A0AAW8F9U0_9ACTN</name>